<dbReference type="InterPro" id="IPR000719">
    <property type="entry name" value="Prot_kinase_dom"/>
</dbReference>
<proteinExistence type="predicted"/>
<evidence type="ECO:0000313" key="3">
    <source>
        <dbReference type="EMBL" id="CAG8461609.1"/>
    </source>
</evidence>
<evidence type="ECO:0000259" key="2">
    <source>
        <dbReference type="PROSITE" id="PS50011"/>
    </source>
</evidence>
<accession>A0A9N8VUC0</accession>
<dbReference type="EMBL" id="CAJVPV010000531">
    <property type="protein sequence ID" value="CAG8461609.1"/>
    <property type="molecule type" value="Genomic_DNA"/>
</dbReference>
<dbReference type="SUPFAM" id="SSF56112">
    <property type="entry name" value="Protein kinase-like (PK-like)"/>
    <property type="match status" value="1"/>
</dbReference>
<dbReference type="InterPro" id="IPR001245">
    <property type="entry name" value="Ser-Thr/Tyr_kinase_cat_dom"/>
</dbReference>
<dbReference type="InterPro" id="IPR011009">
    <property type="entry name" value="Kinase-like_dom_sf"/>
</dbReference>
<dbReference type="InterPro" id="IPR051681">
    <property type="entry name" value="Ser/Thr_Kinases-Pseudokinases"/>
</dbReference>
<reference evidence="3" key="1">
    <citation type="submission" date="2021-06" db="EMBL/GenBank/DDBJ databases">
        <authorList>
            <person name="Kallberg Y."/>
            <person name="Tangrot J."/>
            <person name="Rosling A."/>
        </authorList>
    </citation>
    <scope>NUCLEOTIDE SEQUENCE</scope>
    <source>
        <strain evidence="3">CL551</strain>
    </source>
</reference>
<keyword evidence="1" id="KW-0547">Nucleotide-binding</keyword>
<dbReference type="PANTHER" id="PTHR44329">
    <property type="entry name" value="SERINE/THREONINE-PROTEIN KINASE TNNI3K-RELATED"/>
    <property type="match status" value="1"/>
</dbReference>
<dbReference type="GO" id="GO:0005524">
    <property type="term" value="F:ATP binding"/>
    <property type="evidence" value="ECO:0007669"/>
    <property type="project" value="UniProtKB-UniRule"/>
</dbReference>
<feature type="domain" description="Protein kinase" evidence="2">
    <location>
        <begin position="25"/>
        <end position="235"/>
    </location>
</feature>
<gene>
    <name evidence="3" type="ORF">AMORRO_LOCUS1423</name>
</gene>
<dbReference type="OrthoDB" id="6718656at2759"/>
<feature type="binding site" evidence="1">
    <location>
        <position position="54"/>
    </location>
    <ligand>
        <name>ATP</name>
        <dbReference type="ChEBI" id="CHEBI:30616"/>
    </ligand>
</feature>
<protein>
    <submittedName>
        <fullName evidence="3">998_t:CDS:1</fullName>
    </submittedName>
</protein>
<name>A0A9N8VUC0_9GLOM</name>
<dbReference type="Proteomes" id="UP000789342">
    <property type="component" value="Unassembled WGS sequence"/>
</dbReference>
<dbReference type="PROSITE" id="PS00107">
    <property type="entry name" value="PROTEIN_KINASE_ATP"/>
    <property type="match status" value="1"/>
</dbReference>
<comment type="caution">
    <text evidence="3">The sequence shown here is derived from an EMBL/GenBank/DDBJ whole genome shotgun (WGS) entry which is preliminary data.</text>
</comment>
<dbReference type="AlphaFoldDB" id="A0A9N8VUC0"/>
<dbReference type="GO" id="GO:0004674">
    <property type="term" value="F:protein serine/threonine kinase activity"/>
    <property type="evidence" value="ECO:0007669"/>
    <property type="project" value="TreeGrafter"/>
</dbReference>
<organism evidence="3 4">
    <name type="scientific">Acaulospora morrowiae</name>
    <dbReference type="NCBI Taxonomy" id="94023"/>
    <lineage>
        <taxon>Eukaryota</taxon>
        <taxon>Fungi</taxon>
        <taxon>Fungi incertae sedis</taxon>
        <taxon>Mucoromycota</taxon>
        <taxon>Glomeromycotina</taxon>
        <taxon>Glomeromycetes</taxon>
        <taxon>Diversisporales</taxon>
        <taxon>Acaulosporaceae</taxon>
        <taxon>Acaulospora</taxon>
    </lineage>
</organism>
<keyword evidence="4" id="KW-1185">Reference proteome</keyword>
<dbReference type="PROSITE" id="PS50011">
    <property type="entry name" value="PROTEIN_KINASE_DOM"/>
    <property type="match status" value="1"/>
</dbReference>
<dbReference type="Gene3D" id="1.10.510.10">
    <property type="entry name" value="Transferase(Phosphotransferase) domain 1"/>
    <property type="match status" value="1"/>
</dbReference>
<evidence type="ECO:0000256" key="1">
    <source>
        <dbReference type="PROSITE-ProRule" id="PRU10141"/>
    </source>
</evidence>
<dbReference type="InterPro" id="IPR017441">
    <property type="entry name" value="Protein_kinase_ATP_BS"/>
</dbReference>
<keyword evidence="1" id="KW-0067">ATP-binding</keyword>
<dbReference type="Pfam" id="PF07714">
    <property type="entry name" value="PK_Tyr_Ser-Thr"/>
    <property type="match status" value="1"/>
</dbReference>
<sequence>MDDNERLFQCAITEYELNNIPIINLKNKKRIGRGAFGNVYKCNIDEDSRMVAIKEITVGDEDSDTSIKSFLNELKLHSRAKNHRIIELFGMGYDLCYLVMELAECHLRKYLTNKKDELQWDKKIELAIQLTEGLSYIHNVMNVAHRDLNVREAPIIGTPLSFIQLYSKCWDTSPLLRPTADQILNELKSLSLDPMYDGDNFVNGILSNTSDSNNNNYSADIFGESYDDSIDRGQI</sequence>
<evidence type="ECO:0000313" key="4">
    <source>
        <dbReference type="Proteomes" id="UP000789342"/>
    </source>
</evidence>